<dbReference type="PROSITE" id="PS01286">
    <property type="entry name" value="FA58C_2"/>
    <property type="match status" value="1"/>
</dbReference>
<evidence type="ECO:0008006" key="6">
    <source>
        <dbReference type="Google" id="ProtNLM"/>
    </source>
</evidence>
<dbReference type="EMBL" id="CALNXK010000059">
    <property type="protein sequence ID" value="CAH3137271.1"/>
    <property type="molecule type" value="Genomic_DNA"/>
</dbReference>
<feature type="domain" description="F5/8 type C" evidence="2">
    <location>
        <begin position="328"/>
        <end position="486"/>
    </location>
</feature>
<dbReference type="CDD" id="cd00057">
    <property type="entry name" value="FA58C"/>
    <property type="match status" value="2"/>
</dbReference>
<dbReference type="SUPFAM" id="SSF49785">
    <property type="entry name" value="Galactose-binding domain-like"/>
    <property type="match status" value="2"/>
</dbReference>
<proteinExistence type="predicted"/>
<feature type="domain" description="EGF-like" evidence="3">
    <location>
        <begin position="119"/>
        <end position="157"/>
    </location>
</feature>
<dbReference type="PROSITE" id="PS01186">
    <property type="entry name" value="EGF_2"/>
    <property type="match status" value="1"/>
</dbReference>
<dbReference type="PROSITE" id="PS50026">
    <property type="entry name" value="EGF_3"/>
    <property type="match status" value="1"/>
</dbReference>
<dbReference type="Pfam" id="PF00754">
    <property type="entry name" value="F5_F8_type_C"/>
    <property type="match status" value="2"/>
</dbReference>
<dbReference type="PROSITE" id="PS01285">
    <property type="entry name" value="FA58C_1"/>
    <property type="match status" value="2"/>
</dbReference>
<evidence type="ECO:0000313" key="5">
    <source>
        <dbReference type="Proteomes" id="UP001159405"/>
    </source>
</evidence>
<dbReference type="SMART" id="SM00181">
    <property type="entry name" value="EGF"/>
    <property type="match status" value="1"/>
</dbReference>
<sequence>MVYFRPYFLYFLFRSPLVTYQSEGLIPVNRGIRRQGVSYAHFAVHKFQYLQGSPLGSSREVDKFSDCALVCLNNPPCFSFNFGLLLTAKGKLACELLTDDKYRNASRISPSQQFHHYSIKTPCSSNPCKNSGICFPNYEEHNYRCICAPGYRDPYCTTVFETCFCSCLACLAPLGMENGTITSAQLNASSQFSWYNSIDRARLNIQANVNGSGAWSVGQNNQNQWIQVDLRIKTRITYVATQGRADDIQDPHDVQWVKKYRLQFGDDGSSFEGFKQEGESVDKVFLGNTDQETVVKNVLIPPIKARYFRLIPTEWQHTISLRMELYGCLEEIQALGMESGAFADSQVTASSEYDAYHSTKRSRLHTKEISPLERGAWLSSTNDADQWLQIDVGKVINVTHIATQGRNTYSPFQYVTKYKLQYSNDGQTFQFYKREGQSSDEVFIGNFDRDTIVYQHLSPVITARYLRIRPTEWVNHIAMRIELYTYQGIISTSNNPR</sequence>
<dbReference type="SUPFAM" id="SSF57196">
    <property type="entry name" value="EGF/Laminin"/>
    <property type="match status" value="1"/>
</dbReference>
<dbReference type="Pfam" id="PF00008">
    <property type="entry name" value="EGF"/>
    <property type="match status" value="1"/>
</dbReference>
<feature type="disulfide bond" evidence="1">
    <location>
        <begin position="128"/>
        <end position="145"/>
    </location>
</feature>
<name>A0ABN8P852_9CNID</name>
<dbReference type="SMART" id="SM00231">
    <property type="entry name" value="FA58C"/>
    <property type="match status" value="2"/>
</dbReference>
<dbReference type="Gene3D" id="2.60.120.260">
    <property type="entry name" value="Galactose-binding domain-like"/>
    <property type="match status" value="2"/>
</dbReference>
<protein>
    <recommendedName>
        <fullName evidence="6">EGF-like repeat and discoidin I-like domain-containing protein 3</fullName>
    </recommendedName>
</protein>
<dbReference type="PANTHER" id="PTHR24543">
    <property type="entry name" value="MULTICOPPER OXIDASE-RELATED"/>
    <property type="match status" value="1"/>
</dbReference>
<comment type="caution">
    <text evidence="1">Lacks conserved residue(s) required for the propagation of feature annotation.</text>
</comment>
<reference evidence="4 5" key="1">
    <citation type="submission" date="2022-05" db="EMBL/GenBank/DDBJ databases">
        <authorList>
            <consortium name="Genoscope - CEA"/>
            <person name="William W."/>
        </authorList>
    </citation>
    <scope>NUCLEOTIDE SEQUENCE [LARGE SCALE GENOMIC DNA]</scope>
</reference>
<evidence type="ECO:0000259" key="3">
    <source>
        <dbReference type="PROSITE" id="PS50026"/>
    </source>
</evidence>
<keyword evidence="5" id="KW-1185">Reference proteome</keyword>
<dbReference type="Gene3D" id="2.10.25.10">
    <property type="entry name" value="Laminin"/>
    <property type="match status" value="1"/>
</dbReference>
<feature type="domain" description="F5/8 type C" evidence="2">
    <location>
        <begin position="170"/>
        <end position="327"/>
    </location>
</feature>
<dbReference type="InterPro" id="IPR000742">
    <property type="entry name" value="EGF"/>
</dbReference>
<accession>A0ABN8P852</accession>
<keyword evidence="1" id="KW-1015">Disulfide bond</keyword>
<dbReference type="PANTHER" id="PTHR24543:SF325">
    <property type="entry name" value="F5_8 TYPE C DOMAIN-CONTAINING PROTEIN"/>
    <property type="match status" value="1"/>
</dbReference>
<evidence type="ECO:0000313" key="4">
    <source>
        <dbReference type="EMBL" id="CAH3137271.1"/>
    </source>
</evidence>
<evidence type="ECO:0000259" key="2">
    <source>
        <dbReference type="PROSITE" id="PS50022"/>
    </source>
</evidence>
<dbReference type="InterPro" id="IPR008979">
    <property type="entry name" value="Galactose-bd-like_sf"/>
</dbReference>
<organism evidence="4 5">
    <name type="scientific">Porites lobata</name>
    <dbReference type="NCBI Taxonomy" id="104759"/>
    <lineage>
        <taxon>Eukaryota</taxon>
        <taxon>Metazoa</taxon>
        <taxon>Cnidaria</taxon>
        <taxon>Anthozoa</taxon>
        <taxon>Hexacorallia</taxon>
        <taxon>Scleractinia</taxon>
        <taxon>Fungiina</taxon>
        <taxon>Poritidae</taxon>
        <taxon>Porites</taxon>
    </lineage>
</organism>
<dbReference type="InterPro" id="IPR000421">
    <property type="entry name" value="FA58C"/>
</dbReference>
<comment type="caution">
    <text evidence="4">The sequence shown here is derived from an EMBL/GenBank/DDBJ whole genome shotgun (WGS) entry which is preliminary data.</text>
</comment>
<keyword evidence="1" id="KW-0245">EGF-like domain</keyword>
<dbReference type="PROSITE" id="PS50022">
    <property type="entry name" value="FA58C_3"/>
    <property type="match status" value="2"/>
</dbReference>
<evidence type="ECO:0000256" key="1">
    <source>
        <dbReference type="PROSITE-ProRule" id="PRU00076"/>
    </source>
</evidence>
<dbReference type="CDD" id="cd00054">
    <property type="entry name" value="EGF_CA"/>
    <property type="match status" value="1"/>
</dbReference>
<feature type="disulfide bond" evidence="1">
    <location>
        <begin position="147"/>
        <end position="156"/>
    </location>
</feature>
<dbReference type="Proteomes" id="UP001159405">
    <property type="component" value="Unassembled WGS sequence"/>
</dbReference>
<gene>
    <name evidence="4" type="ORF">PLOB_00038911</name>
</gene>